<organism evidence="4 5">
    <name type="scientific">Cohaesibacter gelatinilyticus</name>
    <dbReference type="NCBI Taxonomy" id="372072"/>
    <lineage>
        <taxon>Bacteria</taxon>
        <taxon>Pseudomonadati</taxon>
        <taxon>Pseudomonadota</taxon>
        <taxon>Alphaproteobacteria</taxon>
        <taxon>Hyphomicrobiales</taxon>
        <taxon>Cohaesibacteraceae</taxon>
    </lineage>
</organism>
<name>A0A285PDW1_9HYPH</name>
<feature type="domain" description="N-acetyltransferase" evidence="3">
    <location>
        <begin position="10"/>
        <end position="162"/>
    </location>
</feature>
<gene>
    <name evidence="4" type="ORF">SAMN06265368_3020</name>
</gene>
<dbReference type="AlphaFoldDB" id="A0A285PDW1"/>
<reference evidence="4 5" key="1">
    <citation type="submission" date="2017-09" db="EMBL/GenBank/DDBJ databases">
        <authorList>
            <person name="Ehlers B."/>
            <person name="Leendertz F.H."/>
        </authorList>
    </citation>
    <scope>NUCLEOTIDE SEQUENCE [LARGE SCALE GENOMIC DNA]</scope>
    <source>
        <strain evidence="4 5">DSM 18289</strain>
    </source>
</reference>
<dbReference type="CDD" id="cd04301">
    <property type="entry name" value="NAT_SF"/>
    <property type="match status" value="1"/>
</dbReference>
<evidence type="ECO:0000256" key="1">
    <source>
        <dbReference type="ARBA" id="ARBA00022679"/>
    </source>
</evidence>
<protein>
    <submittedName>
        <fullName evidence="4">Ribosomal protein S18 acetylase RimI</fullName>
    </submittedName>
</protein>
<keyword evidence="1" id="KW-0808">Transferase</keyword>
<keyword evidence="5" id="KW-1185">Reference proteome</keyword>
<keyword evidence="2" id="KW-0012">Acyltransferase</keyword>
<evidence type="ECO:0000256" key="2">
    <source>
        <dbReference type="ARBA" id="ARBA00023315"/>
    </source>
</evidence>
<keyword evidence="4" id="KW-0687">Ribonucleoprotein</keyword>
<sequence>MTQFNTNCSVTIGPILRKDWPFLSEVELSAAQLFKDSPYPELASSAACTGDAVEQHFATGGLGWSAKTAEGALAGFIIAHRVGASDLHIDELSVGADYQGQGIGTSLLDHCIKEAKPQSFDALFLTTYSDIAWNGPFYARHGFEIIPTETQPYWLRDIVSREIAAGANTQSRIAMRLDL</sequence>
<dbReference type="PROSITE" id="PS51186">
    <property type="entry name" value="GNAT"/>
    <property type="match status" value="1"/>
</dbReference>
<dbReference type="Proteomes" id="UP000219439">
    <property type="component" value="Unassembled WGS sequence"/>
</dbReference>
<evidence type="ECO:0000259" key="3">
    <source>
        <dbReference type="PROSITE" id="PS51186"/>
    </source>
</evidence>
<dbReference type="Pfam" id="PF00583">
    <property type="entry name" value="Acetyltransf_1"/>
    <property type="match status" value="1"/>
</dbReference>
<dbReference type="InterPro" id="IPR016181">
    <property type="entry name" value="Acyl_CoA_acyltransferase"/>
</dbReference>
<dbReference type="GO" id="GO:0005840">
    <property type="term" value="C:ribosome"/>
    <property type="evidence" value="ECO:0007669"/>
    <property type="project" value="UniProtKB-KW"/>
</dbReference>
<dbReference type="PANTHER" id="PTHR43800">
    <property type="entry name" value="PEPTIDYL-LYSINE N-ACETYLTRANSFERASE YJAB"/>
    <property type="match status" value="1"/>
</dbReference>
<evidence type="ECO:0000313" key="5">
    <source>
        <dbReference type="Proteomes" id="UP000219439"/>
    </source>
</evidence>
<dbReference type="OrthoDB" id="572496at2"/>
<dbReference type="PANTHER" id="PTHR43800:SF1">
    <property type="entry name" value="PEPTIDYL-LYSINE N-ACETYLTRANSFERASE YJAB"/>
    <property type="match status" value="1"/>
</dbReference>
<dbReference type="Gene3D" id="3.40.630.30">
    <property type="match status" value="1"/>
</dbReference>
<dbReference type="SUPFAM" id="SSF55729">
    <property type="entry name" value="Acyl-CoA N-acyltransferases (Nat)"/>
    <property type="match status" value="1"/>
</dbReference>
<dbReference type="GO" id="GO:0016747">
    <property type="term" value="F:acyltransferase activity, transferring groups other than amino-acyl groups"/>
    <property type="evidence" value="ECO:0007669"/>
    <property type="project" value="InterPro"/>
</dbReference>
<proteinExistence type="predicted"/>
<keyword evidence="4" id="KW-0689">Ribosomal protein</keyword>
<evidence type="ECO:0000313" key="4">
    <source>
        <dbReference type="EMBL" id="SNZ19924.1"/>
    </source>
</evidence>
<accession>A0A285PDW1</accession>
<dbReference type="EMBL" id="OBEL01000003">
    <property type="protein sequence ID" value="SNZ19924.1"/>
    <property type="molecule type" value="Genomic_DNA"/>
</dbReference>
<dbReference type="InterPro" id="IPR000182">
    <property type="entry name" value="GNAT_dom"/>
</dbReference>